<feature type="domain" description="R13L1/DRL21-like LRR repeat region" evidence="4">
    <location>
        <begin position="335"/>
        <end position="474"/>
    </location>
</feature>
<dbReference type="Proteomes" id="UP000604825">
    <property type="component" value="Unassembled WGS sequence"/>
</dbReference>
<dbReference type="InterPro" id="IPR044974">
    <property type="entry name" value="Disease_R_plants"/>
</dbReference>
<keyword evidence="1" id="KW-0677">Repeat</keyword>
<protein>
    <recommendedName>
        <fullName evidence="7">NB-ARC domain-containing protein</fullName>
    </recommendedName>
</protein>
<dbReference type="OrthoDB" id="762143at2759"/>
<evidence type="ECO:0000256" key="2">
    <source>
        <dbReference type="ARBA" id="ARBA00022821"/>
    </source>
</evidence>
<feature type="domain" description="Disease resistance protein winged helix" evidence="3">
    <location>
        <begin position="73"/>
        <end position="147"/>
    </location>
</feature>
<evidence type="ECO:0000259" key="3">
    <source>
        <dbReference type="Pfam" id="PF23559"/>
    </source>
</evidence>
<dbReference type="Pfam" id="PF23559">
    <property type="entry name" value="WHD_DRP"/>
    <property type="match status" value="1"/>
</dbReference>
<dbReference type="Gene3D" id="3.80.10.10">
    <property type="entry name" value="Ribonuclease Inhibitor"/>
    <property type="match status" value="1"/>
</dbReference>
<evidence type="ECO:0000313" key="5">
    <source>
        <dbReference type="EMBL" id="CAD6255575.1"/>
    </source>
</evidence>
<accession>A0A811QDW9</accession>
<evidence type="ECO:0008006" key="7">
    <source>
        <dbReference type="Google" id="ProtNLM"/>
    </source>
</evidence>
<keyword evidence="6" id="KW-1185">Reference proteome</keyword>
<comment type="caution">
    <text evidence="5">The sequence shown here is derived from an EMBL/GenBank/DDBJ whole genome shotgun (WGS) entry which is preliminary data.</text>
</comment>
<gene>
    <name evidence="5" type="ORF">NCGR_LOCUS39116</name>
</gene>
<dbReference type="AlphaFoldDB" id="A0A811QDW9"/>
<dbReference type="SUPFAM" id="SSF52058">
    <property type="entry name" value="L domain-like"/>
    <property type="match status" value="1"/>
</dbReference>
<dbReference type="GO" id="GO:0042742">
    <property type="term" value="P:defense response to bacterium"/>
    <property type="evidence" value="ECO:0007669"/>
    <property type="project" value="UniProtKB-ARBA"/>
</dbReference>
<evidence type="ECO:0000313" key="6">
    <source>
        <dbReference type="Proteomes" id="UP000604825"/>
    </source>
</evidence>
<dbReference type="InterPro" id="IPR036388">
    <property type="entry name" value="WH-like_DNA-bd_sf"/>
</dbReference>
<dbReference type="InterPro" id="IPR042197">
    <property type="entry name" value="Apaf_helical"/>
</dbReference>
<dbReference type="EMBL" id="CAJGYO010000010">
    <property type="protein sequence ID" value="CAD6255575.1"/>
    <property type="molecule type" value="Genomic_DNA"/>
</dbReference>
<dbReference type="InterPro" id="IPR027417">
    <property type="entry name" value="P-loop_NTPase"/>
</dbReference>
<dbReference type="SUPFAM" id="SSF52540">
    <property type="entry name" value="P-loop containing nucleoside triphosphate hydrolases"/>
    <property type="match status" value="1"/>
</dbReference>
<dbReference type="GO" id="GO:0009626">
    <property type="term" value="P:plant-type hypersensitive response"/>
    <property type="evidence" value="ECO:0007669"/>
    <property type="project" value="UniProtKB-ARBA"/>
</dbReference>
<keyword evidence="2" id="KW-0611">Plant defense</keyword>
<evidence type="ECO:0000259" key="4">
    <source>
        <dbReference type="Pfam" id="PF25019"/>
    </source>
</evidence>
<dbReference type="PANTHER" id="PTHR23155:SF1095">
    <property type="entry name" value="OS05G0250700 PROTEIN"/>
    <property type="match status" value="1"/>
</dbReference>
<sequence length="686" mass="77618">MEILENCDGLPLAIKVIGGLLSTRYPSEHEWKSVLNKPAWSLTGLPPELDNRLYLSYEDLSPQLKQCFLYCSLFPKGEELVHGLVTQMWIGEGFIQPPGGSTNSLQEYEFEEMATEYYQELIKRNLIEPTKEYSLTGYRCTMHDVVCTFAEHMAREESLVVVVGREQAATGMHVRRLCIEQTVSVLDWGILQRRESLRTLIINSRVNFHLPDDSLSSFSSLRVLYILSADSNRLVPSLSMLKHLRYLHWEDTDISRLPDDIQKMKFLLYISLVNYKKLCYLPGSIIKLVHLRSLNIRGSNVSVMPKGFSVLTNLRSLYGFPVHVDMDASNSWCSLQELEPLSQLRDLTLYGLEKVHDSRMAEKAMISSKRHLGYLELNYSASGHAIGTGGAEAEQQQQQSVTEEVLEKLCPPTCLENLGVIGGYIGCRLPDWMCAPGSAEFKSIRYLELENLPCCTQLPDGLCCLPSLELLDVTDAPAIKRIGPQFQASSSVAAGELYLDGLREWEEWEWNDCEEHNEVKTAIAMPCLETLQINNCKLSCLPPGLASSKRHNLRKLNLYELSNLTHVENIPSVVKLDVFDCPELKRISGLAMLQKIRITCCPNLEVLEGVPALDSLRLEDATMDTLPEYLRAVHPRYLELYCNKKLHESSLSPRSSEWKKISHIGKRDINCIEDSDTSSDGYSEED</sequence>
<dbReference type="GO" id="GO:0002758">
    <property type="term" value="P:innate immune response-activating signaling pathway"/>
    <property type="evidence" value="ECO:0007669"/>
    <property type="project" value="UniProtKB-ARBA"/>
</dbReference>
<dbReference type="GO" id="GO:0043531">
    <property type="term" value="F:ADP binding"/>
    <property type="evidence" value="ECO:0007669"/>
    <property type="project" value="InterPro"/>
</dbReference>
<evidence type="ECO:0000256" key="1">
    <source>
        <dbReference type="ARBA" id="ARBA00022737"/>
    </source>
</evidence>
<dbReference type="InterPro" id="IPR056789">
    <property type="entry name" value="LRR_R13L1-DRL21"/>
</dbReference>
<organism evidence="5 6">
    <name type="scientific">Miscanthus lutarioriparius</name>
    <dbReference type="NCBI Taxonomy" id="422564"/>
    <lineage>
        <taxon>Eukaryota</taxon>
        <taxon>Viridiplantae</taxon>
        <taxon>Streptophyta</taxon>
        <taxon>Embryophyta</taxon>
        <taxon>Tracheophyta</taxon>
        <taxon>Spermatophyta</taxon>
        <taxon>Magnoliopsida</taxon>
        <taxon>Liliopsida</taxon>
        <taxon>Poales</taxon>
        <taxon>Poaceae</taxon>
        <taxon>PACMAD clade</taxon>
        <taxon>Panicoideae</taxon>
        <taxon>Andropogonodae</taxon>
        <taxon>Andropogoneae</taxon>
        <taxon>Saccharinae</taxon>
        <taxon>Miscanthus</taxon>
    </lineage>
</organism>
<dbReference type="InterPro" id="IPR058922">
    <property type="entry name" value="WHD_DRP"/>
</dbReference>
<dbReference type="Gene3D" id="1.10.10.10">
    <property type="entry name" value="Winged helix-like DNA-binding domain superfamily/Winged helix DNA-binding domain"/>
    <property type="match status" value="1"/>
</dbReference>
<dbReference type="FunFam" id="1.10.10.10:FF:000322">
    <property type="entry name" value="Probable disease resistance protein At1g63360"/>
    <property type="match status" value="1"/>
</dbReference>
<dbReference type="Gene3D" id="1.10.8.430">
    <property type="entry name" value="Helical domain of apoptotic protease-activating factors"/>
    <property type="match status" value="1"/>
</dbReference>
<dbReference type="Pfam" id="PF25019">
    <property type="entry name" value="LRR_R13L1-DRL21"/>
    <property type="match status" value="1"/>
</dbReference>
<dbReference type="InterPro" id="IPR032675">
    <property type="entry name" value="LRR_dom_sf"/>
</dbReference>
<proteinExistence type="predicted"/>
<reference evidence="5" key="1">
    <citation type="submission" date="2020-10" db="EMBL/GenBank/DDBJ databases">
        <authorList>
            <person name="Han B."/>
            <person name="Lu T."/>
            <person name="Zhao Q."/>
            <person name="Huang X."/>
            <person name="Zhao Y."/>
        </authorList>
    </citation>
    <scope>NUCLEOTIDE SEQUENCE</scope>
</reference>
<name>A0A811QDW9_9POAL</name>
<dbReference type="PANTHER" id="PTHR23155">
    <property type="entry name" value="DISEASE RESISTANCE PROTEIN RP"/>
    <property type="match status" value="1"/>
</dbReference>